<dbReference type="AlphaFoldDB" id="A0A8H4R428"/>
<evidence type="ECO:0000313" key="2">
    <source>
        <dbReference type="EMBL" id="KAF4621939.1"/>
    </source>
</evidence>
<evidence type="ECO:0000256" key="1">
    <source>
        <dbReference type="SAM" id="Phobius"/>
    </source>
</evidence>
<proteinExistence type="predicted"/>
<keyword evidence="1" id="KW-1133">Transmembrane helix</keyword>
<keyword evidence="1" id="KW-0472">Membrane</keyword>
<protein>
    <submittedName>
        <fullName evidence="2">Uncharacterized protein</fullName>
    </submittedName>
</protein>
<keyword evidence="3" id="KW-1185">Reference proteome</keyword>
<feature type="transmembrane region" description="Helical" evidence="1">
    <location>
        <begin position="74"/>
        <end position="97"/>
    </location>
</feature>
<dbReference type="Proteomes" id="UP000566819">
    <property type="component" value="Unassembled WGS sequence"/>
</dbReference>
<evidence type="ECO:0000313" key="3">
    <source>
        <dbReference type="Proteomes" id="UP000566819"/>
    </source>
</evidence>
<feature type="transmembrane region" description="Helical" evidence="1">
    <location>
        <begin position="103"/>
        <end position="124"/>
    </location>
</feature>
<dbReference type="EMBL" id="JAAMPI010001892">
    <property type="protein sequence ID" value="KAF4621939.1"/>
    <property type="molecule type" value="Genomic_DNA"/>
</dbReference>
<name>A0A8H4R428_9HELO</name>
<accession>A0A8H4R428</accession>
<sequence>MVLDVGGLLPTSFRTSAVDPSHVTDAPWQGKLLFSKGHGVPRTLVYRPLFAIAFSRIALNASRINTSSYSPKEYTPILSASLNSLITVSPISGYIALSIRTVISSSPLAVVITSIITFVTSSYINGSYYE</sequence>
<comment type="caution">
    <text evidence="2">The sequence shown here is derived from an EMBL/GenBank/DDBJ whole genome shotgun (WGS) entry which is preliminary data.</text>
</comment>
<keyword evidence="1" id="KW-0812">Transmembrane</keyword>
<organism evidence="2 3">
    <name type="scientific">Cudoniella acicularis</name>
    <dbReference type="NCBI Taxonomy" id="354080"/>
    <lineage>
        <taxon>Eukaryota</taxon>
        <taxon>Fungi</taxon>
        <taxon>Dikarya</taxon>
        <taxon>Ascomycota</taxon>
        <taxon>Pezizomycotina</taxon>
        <taxon>Leotiomycetes</taxon>
        <taxon>Helotiales</taxon>
        <taxon>Tricladiaceae</taxon>
        <taxon>Cudoniella</taxon>
    </lineage>
</organism>
<gene>
    <name evidence="2" type="ORF">G7Y89_g14407</name>
</gene>
<reference evidence="2 3" key="1">
    <citation type="submission" date="2020-03" db="EMBL/GenBank/DDBJ databases">
        <title>Draft Genome Sequence of Cudoniella acicularis.</title>
        <authorList>
            <person name="Buettner E."/>
            <person name="Kellner H."/>
        </authorList>
    </citation>
    <scope>NUCLEOTIDE SEQUENCE [LARGE SCALE GENOMIC DNA]</scope>
    <source>
        <strain evidence="2 3">DSM 108380</strain>
    </source>
</reference>